<dbReference type="AlphaFoldDB" id="A0A183VDQ7"/>
<evidence type="ECO:0000256" key="2">
    <source>
        <dbReference type="ARBA" id="ARBA00022525"/>
    </source>
</evidence>
<reference evidence="6" key="1">
    <citation type="submission" date="2016-06" db="UniProtKB">
        <authorList>
            <consortium name="WormBaseParasite"/>
        </authorList>
    </citation>
    <scope>IDENTIFICATION</scope>
</reference>
<keyword evidence="2" id="KW-0964">Secreted</keyword>
<evidence type="ECO:0000313" key="6">
    <source>
        <dbReference type="WBParaSite" id="TCNE_0001888101-mRNA-1"/>
    </source>
</evidence>
<organism evidence="5 6">
    <name type="scientific">Toxocara canis</name>
    <name type="common">Canine roundworm</name>
    <dbReference type="NCBI Taxonomy" id="6265"/>
    <lineage>
        <taxon>Eukaryota</taxon>
        <taxon>Metazoa</taxon>
        <taxon>Ecdysozoa</taxon>
        <taxon>Nematoda</taxon>
        <taxon>Chromadorea</taxon>
        <taxon>Rhabditida</taxon>
        <taxon>Spirurina</taxon>
        <taxon>Ascaridomorpha</taxon>
        <taxon>Ascaridoidea</taxon>
        <taxon>Toxocaridae</taxon>
        <taxon>Toxocara</taxon>
    </lineage>
</organism>
<dbReference type="GO" id="GO:0019731">
    <property type="term" value="P:antibacterial humoral response"/>
    <property type="evidence" value="ECO:0007669"/>
    <property type="project" value="InterPro"/>
</dbReference>
<sequence length="83" mass="9710">LLVMFVTRQALLCIFLIYLLAQSVESSWWKKTYNKLENSAKKRIAEGIAIAIRGGRRRRRFIAEPSDILPNIEKNEPYVRAFQ</sequence>
<keyword evidence="5" id="KW-1185">Reference proteome</keyword>
<proteinExistence type="predicted"/>
<keyword evidence="4" id="KW-0732">Signal</keyword>
<dbReference type="WBParaSite" id="TCNE_0001888101-mRNA-1">
    <property type="protein sequence ID" value="TCNE_0001888101-mRNA-1"/>
    <property type="gene ID" value="TCNE_0001888101"/>
</dbReference>
<accession>A0A183VDQ7</accession>
<feature type="signal peptide" evidence="4">
    <location>
        <begin position="1"/>
        <end position="26"/>
    </location>
</feature>
<keyword evidence="3" id="KW-0929">Antimicrobial</keyword>
<dbReference type="InterPro" id="IPR000875">
    <property type="entry name" value="CecC-like"/>
</dbReference>
<dbReference type="GO" id="GO:0005576">
    <property type="term" value="C:extracellular region"/>
    <property type="evidence" value="ECO:0007669"/>
    <property type="project" value="UniProtKB-SubCell"/>
</dbReference>
<evidence type="ECO:0000256" key="1">
    <source>
        <dbReference type="ARBA" id="ARBA00004613"/>
    </source>
</evidence>
<dbReference type="Proteomes" id="UP000050794">
    <property type="component" value="Unassembled WGS sequence"/>
</dbReference>
<feature type="chain" id="PRO_5008155190" evidence="4">
    <location>
        <begin position="27"/>
        <end position="83"/>
    </location>
</feature>
<evidence type="ECO:0000256" key="3">
    <source>
        <dbReference type="ARBA" id="ARBA00022529"/>
    </source>
</evidence>
<evidence type="ECO:0000256" key="4">
    <source>
        <dbReference type="SAM" id="SignalP"/>
    </source>
</evidence>
<evidence type="ECO:0000313" key="5">
    <source>
        <dbReference type="Proteomes" id="UP000050794"/>
    </source>
</evidence>
<protein>
    <submittedName>
        <fullName evidence="6">Cecropin-P2</fullName>
    </submittedName>
</protein>
<comment type="subcellular location">
    <subcellularLocation>
        <location evidence="1">Secreted</location>
    </subcellularLocation>
</comment>
<dbReference type="Pfam" id="PF00272">
    <property type="entry name" value="Cecropin"/>
    <property type="match status" value="1"/>
</dbReference>
<name>A0A183VDQ7_TOXCA</name>